<feature type="region of interest" description="Disordered" evidence="1">
    <location>
        <begin position="39"/>
        <end position="58"/>
    </location>
</feature>
<keyword evidence="3" id="KW-1185">Reference proteome</keyword>
<evidence type="ECO:0000256" key="1">
    <source>
        <dbReference type="SAM" id="MobiDB-lite"/>
    </source>
</evidence>
<protein>
    <submittedName>
        <fullName evidence="2">Uncharacterized protein</fullName>
    </submittedName>
</protein>
<dbReference type="EMBL" id="BLXT01003756">
    <property type="protein sequence ID" value="GFO05937.1"/>
    <property type="molecule type" value="Genomic_DNA"/>
</dbReference>
<gene>
    <name evidence="2" type="ORF">PoB_003244200</name>
</gene>
<organism evidence="2 3">
    <name type="scientific">Plakobranchus ocellatus</name>
    <dbReference type="NCBI Taxonomy" id="259542"/>
    <lineage>
        <taxon>Eukaryota</taxon>
        <taxon>Metazoa</taxon>
        <taxon>Spiralia</taxon>
        <taxon>Lophotrochozoa</taxon>
        <taxon>Mollusca</taxon>
        <taxon>Gastropoda</taxon>
        <taxon>Heterobranchia</taxon>
        <taxon>Euthyneura</taxon>
        <taxon>Panpulmonata</taxon>
        <taxon>Sacoglossa</taxon>
        <taxon>Placobranchoidea</taxon>
        <taxon>Plakobranchidae</taxon>
        <taxon>Plakobranchus</taxon>
    </lineage>
</organism>
<sequence>MAEETIDDSEVQQVKGVRGAHKCHTDCVLLPVMHNRFQNSTRRRRNEGENRGVRRKRARVRPSRLVVYRSVPRPRSAAAESSLQQQQLSIRHSSYYVYIQIQFGLLYIASPQQGSIRLSGPPSGQGAGGGARTRDRRFPADLRADSLATVPSTPPYTDTVTGKRRGNIL</sequence>
<proteinExistence type="predicted"/>
<dbReference type="Proteomes" id="UP000735302">
    <property type="component" value="Unassembled WGS sequence"/>
</dbReference>
<dbReference type="AlphaFoldDB" id="A0AAV4AGA4"/>
<comment type="caution">
    <text evidence="2">The sequence shown here is derived from an EMBL/GenBank/DDBJ whole genome shotgun (WGS) entry which is preliminary data.</text>
</comment>
<evidence type="ECO:0000313" key="2">
    <source>
        <dbReference type="EMBL" id="GFO05937.1"/>
    </source>
</evidence>
<reference evidence="2 3" key="1">
    <citation type="journal article" date="2021" name="Elife">
        <title>Chloroplast acquisition without the gene transfer in kleptoplastic sea slugs, Plakobranchus ocellatus.</title>
        <authorList>
            <person name="Maeda T."/>
            <person name="Takahashi S."/>
            <person name="Yoshida T."/>
            <person name="Shimamura S."/>
            <person name="Takaki Y."/>
            <person name="Nagai Y."/>
            <person name="Toyoda A."/>
            <person name="Suzuki Y."/>
            <person name="Arimoto A."/>
            <person name="Ishii H."/>
            <person name="Satoh N."/>
            <person name="Nishiyama T."/>
            <person name="Hasebe M."/>
            <person name="Maruyama T."/>
            <person name="Minagawa J."/>
            <person name="Obokata J."/>
            <person name="Shigenobu S."/>
        </authorList>
    </citation>
    <scope>NUCLEOTIDE SEQUENCE [LARGE SCALE GENOMIC DNA]</scope>
</reference>
<accession>A0AAV4AGA4</accession>
<evidence type="ECO:0000313" key="3">
    <source>
        <dbReference type="Proteomes" id="UP000735302"/>
    </source>
</evidence>
<name>A0AAV4AGA4_9GAST</name>
<feature type="compositionally biased region" description="Polar residues" evidence="1">
    <location>
        <begin position="149"/>
        <end position="160"/>
    </location>
</feature>
<feature type="region of interest" description="Disordered" evidence="1">
    <location>
        <begin position="143"/>
        <end position="169"/>
    </location>
</feature>